<dbReference type="InterPro" id="IPR017452">
    <property type="entry name" value="GPCR_Rhodpsn_7TM"/>
</dbReference>
<feature type="transmembrane region" description="Helical" evidence="12">
    <location>
        <begin position="130"/>
        <end position="155"/>
    </location>
</feature>
<keyword evidence="5" id="KW-0681">Retinal protein</keyword>
<evidence type="ECO:0000313" key="15">
    <source>
        <dbReference type="Proteomes" id="UP000535478"/>
    </source>
</evidence>
<evidence type="ECO:0000256" key="11">
    <source>
        <dbReference type="ARBA" id="ARBA00023224"/>
    </source>
</evidence>
<evidence type="ECO:0000256" key="10">
    <source>
        <dbReference type="ARBA" id="ARBA00023170"/>
    </source>
</evidence>
<comment type="caution">
    <text evidence="14">The sequence shown here is derived from an EMBL/GenBank/DDBJ whole genome shotgun (WGS) entry which is preliminary data.</text>
</comment>
<evidence type="ECO:0000256" key="3">
    <source>
        <dbReference type="ARBA" id="ARBA00022606"/>
    </source>
</evidence>
<keyword evidence="7" id="KW-0157">Chromophore</keyword>
<feature type="transmembrane region" description="Helical" evidence="12">
    <location>
        <begin position="175"/>
        <end position="201"/>
    </location>
</feature>
<dbReference type="Pfam" id="PF00001">
    <property type="entry name" value="7tm_1"/>
    <property type="match status" value="1"/>
</dbReference>
<dbReference type="PRINTS" id="PR00237">
    <property type="entry name" value="GPCRRHODOPSN"/>
</dbReference>
<dbReference type="InterPro" id="IPR027430">
    <property type="entry name" value="Retinal_BS"/>
</dbReference>
<keyword evidence="9 12" id="KW-0472">Membrane</keyword>
<organism evidence="14 15">
    <name type="scientific">Uria aalge</name>
    <name type="common">Common mure</name>
    <name type="synonym">Colymbus aalge</name>
    <dbReference type="NCBI Taxonomy" id="13746"/>
    <lineage>
        <taxon>Eukaryota</taxon>
        <taxon>Metazoa</taxon>
        <taxon>Chordata</taxon>
        <taxon>Craniata</taxon>
        <taxon>Vertebrata</taxon>
        <taxon>Euteleostomi</taxon>
        <taxon>Archelosauria</taxon>
        <taxon>Archosauria</taxon>
        <taxon>Dinosauria</taxon>
        <taxon>Saurischia</taxon>
        <taxon>Theropoda</taxon>
        <taxon>Coelurosauria</taxon>
        <taxon>Aves</taxon>
        <taxon>Neognathae</taxon>
        <taxon>Neoaves</taxon>
        <taxon>Charadriiformes</taxon>
        <taxon>Alcidae</taxon>
        <taxon>Uria</taxon>
    </lineage>
</organism>
<keyword evidence="6 12" id="KW-1133">Transmembrane helix</keyword>
<sequence length="315" mass="35327">MNRMAPDHNASSQEEYLPHYLQKEDPFASKLSREADIVAGFYLTVIGILSTLGNGYVIFMSSKRKKKLRPAEIMTVNLAVCDLGISGNFMSYFHSFLLSHHSFWQQQETALWKLQLLNFLPGTWLKRHHAFICLAIIWAYATFWATVPFAGAGSYAPEPFGTSCTLDWWLAQASVAGQAFILSILFFCLLFPTAVIVFSYVKIILKVKSSTEEVAHYDTRIQNSHILEMKLTKVAMLICAGFLIAWIPYAVVSVWSAFGQPDSVPIHFSVVPTLLAKSAAMYNPIIYQVIDCKFACCRSGGLKTLQKKGSLKKSR</sequence>
<feature type="transmembrane region" description="Helical" evidence="12">
    <location>
        <begin position="37"/>
        <end position="59"/>
    </location>
</feature>
<evidence type="ECO:0000256" key="6">
    <source>
        <dbReference type="ARBA" id="ARBA00022989"/>
    </source>
</evidence>
<keyword evidence="11" id="KW-0807">Transducer</keyword>
<evidence type="ECO:0000256" key="1">
    <source>
        <dbReference type="ARBA" id="ARBA00004141"/>
    </source>
</evidence>
<dbReference type="PROSITE" id="PS00238">
    <property type="entry name" value="OPSIN"/>
    <property type="match status" value="1"/>
</dbReference>
<dbReference type="GO" id="GO:0009881">
    <property type="term" value="F:photoreceptor activity"/>
    <property type="evidence" value="ECO:0007669"/>
    <property type="project" value="UniProtKB-KW"/>
</dbReference>
<dbReference type="Gene3D" id="1.20.1070.10">
    <property type="entry name" value="Rhodopsin 7-helix transmembrane proteins"/>
    <property type="match status" value="1"/>
</dbReference>
<evidence type="ECO:0000259" key="13">
    <source>
        <dbReference type="PROSITE" id="PS50262"/>
    </source>
</evidence>
<keyword evidence="4 12" id="KW-0812">Transmembrane</keyword>
<feature type="domain" description="G-protein coupled receptors family 1 profile" evidence="13">
    <location>
        <begin position="130"/>
        <end position="287"/>
    </location>
</feature>
<proteinExistence type="predicted"/>
<evidence type="ECO:0000256" key="5">
    <source>
        <dbReference type="ARBA" id="ARBA00022925"/>
    </source>
</evidence>
<evidence type="ECO:0000256" key="9">
    <source>
        <dbReference type="ARBA" id="ARBA00023136"/>
    </source>
</evidence>
<dbReference type="InterPro" id="IPR000276">
    <property type="entry name" value="GPCR_Rhodpsn"/>
</dbReference>
<dbReference type="SUPFAM" id="SSF81321">
    <property type="entry name" value="Family A G protein-coupled receptor-like"/>
    <property type="match status" value="1"/>
</dbReference>
<reference evidence="14 15" key="1">
    <citation type="submission" date="2019-09" db="EMBL/GenBank/DDBJ databases">
        <title>Bird 10,000 Genomes (B10K) Project - Family phase.</title>
        <authorList>
            <person name="Zhang G."/>
        </authorList>
    </citation>
    <scope>NUCLEOTIDE SEQUENCE [LARGE SCALE GENOMIC DNA]</scope>
    <source>
        <strain evidence="14">OUT-0019</strain>
        <tissue evidence="14">Blood</tissue>
    </source>
</reference>
<gene>
    <name evidence="14" type="primary">Opn5_1</name>
    <name evidence="14" type="ORF">URIAAL_R12646</name>
</gene>
<evidence type="ECO:0000256" key="2">
    <source>
        <dbReference type="ARBA" id="ARBA00022543"/>
    </source>
</evidence>
<feature type="transmembrane region" description="Helical" evidence="12">
    <location>
        <begin position="234"/>
        <end position="258"/>
    </location>
</feature>
<evidence type="ECO:0000256" key="12">
    <source>
        <dbReference type="SAM" id="Phobius"/>
    </source>
</evidence>
<dbReference type="PROSITE" id="PS50262">
    <property type="entry name" value="G_PROTEIN_RECEP_F1_2"/>
    <property type="match status" value="1"/>
</dbReference>
<keyword evidence="10" id="KW-0675">Receptor</keyword>
<evidence type="ECO:0000313" key="14">
    <source>
        <dbReference type="EMBL" id="NXV41230.1"/>
    </source>
</evidence>
<dbReference type="AlphaFoldDB" id="A0A7L3TNL5"/>
<dbReference type="EMBL" id="VZUE01000017">
    <property type="protein sequence ID" value="NXV41230.1"/>
    <property type="molecule type" value="Genomic_DNA"/>
</dbReference>
<dbReference type="Proteomes" id="UP000535478">
    <property type="component" value="Unassembled WGS sequence"/>
</dbReference>
<feature type="non-terminal residue" evidence="14">
    <location>
        <position position="315"/>
    </location>
</feature>
<dbReference type="GO" id="GO:0004930">
    <property type="term" value="F:G protein-coupled receptor activity"/>
    <property type="evidence" value="ECO:0007669"/>
    <property type="project" value="UniProtKB-KW"/>
</dbReference>
<evidence type="ECO:0000256" key="8">
    <source>
        <dbReference type="ARBA" id="ARBA00023040"/>
    </source>
</evidence>
<dbReference type="GO" id="GO:0007602">
    <property type="term" value="P:phototransduction"/>
    <property type="evidence" value="ECO:0007669"/>
    <property type="project" value="UniProtKB-KW"/>
</dbReference>
<keyword evidence="2" id="KW-0600">Photoreceptor protein</keyword>
<protein>
    <submittedName>
        <fullName evidence="14">OPN5 protein</fullName>
    </submittedName>
</protein>
<keyword evidence="8" id="KW-0297">G-protein coupled receptor</keyword>
<name>A0A7L3TNL5_URIAL</name>
<evidence type="ECO:0000256" key="4">
    <source>
        <dbReference type="ARBA" id="ARBA00022692"/>
    </source>
</evidence>
<dbReference type="PANTHER" id="PTHR24240">
    <property type="entry name" value="OPSIN"/>
    <property type="match status" value="1"/>
</dbReference>
<comment type="subcellular location">
    <subcellularLocation>
        <location evidence="1">Membrane</location>
        <topology evidence="1">Multi-pass membrane protein</topology>
    </subcellularLocation>
</comment>
<dbReference type="GO" id="GO:0016020">
    <property type="term" value="C:membrane"/>
    <property type="evidence" value="ECO:0007669"/>
    <property type="project" value="UniProtKB-SubCell"/>
</dbReference>
<keyword evidence="3" id="KW-0716">Sensory transduction</keyword>
<evidence type="ECO:0000256" key="7">
    <source>
        <dbReference type="ARBA" id="ARBA00022991"/>
    </source>
</evidence>
<keyword evidence="15" id="KW-1185">Reference proteome</keyword>
<accession>A0A7L3TNL5</accession>
<dbReference type="InterPro" id="IPR050125">
    <property type="entry name" value="GPCR_opsins"/>
</dbReference>
<feature type="non-terminal residue" evidence="14">
    <location>
        <position position="1"/>
    </location>
</feature>